<feature type="compositionally biased region" description="Low complexity" evidence="1">
    <location>
        <begin position="35"/>
        <end position="54"/>
    </location>
</feature>
<dbReference type="EMBL" id="CP001825">
    <property type="protein sequence ID" value="ACZ42687.1"/>
    <property type="molecule type" value="Genomic_DNA"/>
</dbReference>
<feature type="region of interest" description="Disordered" evidence="1">
    <location>
        <begin position="24"/>
        <end position="117"/>
    </location>
</feature>
<evidence type="ECO:0000313" key="4">
    <source>
        <dbReference type="EMBL" id="ACZ42687.1"/>
    </source>
</evidence>
<dbReference type="KEGG" id="ttr:Tter_1781"/>
<feature type="chain" id="PRO_5003021986" evidence="2">
    <location>
        <begin position="23"/>
        <end position="489"/>
    </location>
</feature>
<evidence type="ECO:0000256" key="1">
    <source>
        <dbReference type="SAM" id="MobiDB-lite"/>
    </source>
</evidence>
<dbReference type="eggNOG" id="COG3266">
    <property type="taxonomic scope" value="Bacteria"/>
</dbReference>
<feature type="compositionally biased region" description="Polar residues" evidence="1">
    <location>
        <begin position="25"/>
        <end position="34"/>
    </location>
</feature>
<feature type="signal peptide" evidence="2">
    <location>
        <begin position="1"/>
        <end position="22"/>
    </location>
</feature>
<organism evidence="4 5">
    <name type="scientific">Thermobaculum terrenum (strain ATCC BAA-798 / CCMEE 7001 / YNP1)</name>
    <dbReference type="NCBI Taxonomy" id="525904"/>
    <lineage>
        <taxon>Bacteria</taxon>
        <taxon>Bacillati</taxon>
        <taxon>Chloroflexota</taxon>
        <taxon>Chloroflexia</taxon>
        <taxon>Candidatus Thermobaculales</taxon>
        <taxon>Candidatus Thermobaculaceae</taxon>
        <taxon>Thermobaculum</taxon>
    </lineage>
</organism>
<name>D1CD22_THET1</name>
<feature type="domain" description="SH3b" evidence="3">
    <location>
        <begin position="120"/>
        <end position="187"/>
    </location>
</feature>
<accession>D1CD22</accession>
<sequence>MYRRLSLLVLLCLLLVACGGRGGSPTPTVGSSPDPTSSAGPQASPAPSPTAAASVGQPSPTPTEVASPEPSPTARPSESPAPSPTPTAVASPKPSPTSVPSPTPTRPPGDEQAGCQPARARALYVTSDSGLNLRAEPSTEADILLTMPLGAQVRAICQISVDGESWYKVRYEGHLGYAYANLLTDEEPQPPKPAPTIHVPRGRAASWMDNTILLGMYGRSFGVAPILGRVGLYRNLDDMARDVQRFEAQMRPYIGDKQVRPEIHLIYAMAVPCWGDSDCLSYLDDTGVDIVNTYIKPAQELGWLVVLDTQLGSSNPVEQVQRMIDKGYLKYDNVQVALDPEFHVVPGHDRPGIPVGSIDGSQVNAVQQMLNDYVRREGLPHKKVLIVHQFLESMIQNKDTIRLYPEVDLIIDADGLGAPYIKTFKYNLFTDSSRYPFVRYRGIKLFPEGPSTTEGHFDTPLMTMRQVFGYAPVPGGIRMHVPPDLLIFA</sequence>
<reference evidence="5" key="1">
    <citation type="journal article" date="2010" name="Stand. Genomic Sci.">
        <title>Complete genome sequence of 'Thermobaculum terrenum' type strain (YNP1).</title>
        <authorList>
            <person name="Kiss H."/>
            <person name="Cleland D."/>
            <person name="Lapidus A."/>
            <person name="Lucas S."/>
            <person name="Glavina Del Rio T."/>
            <person name="Nolan M."/>
            <person name="Tice H."/>
            <person name="Han C."/>
            <person name="Goodwin L."/>
            <person name="Pitluck S."/>
            <person name="Liolios K."/>
            <person name="Ivanova N."/>
            <person name="Mavromatis K."/>
            <person name="Ovchinnikova G."/>
            <person name="Pati A."/>
            <person name="Chen A."/>
            <person name="Palaniappan K."/>
            <person name="Land M."/>
            <person name="Hauser L."/>
            <person name="Chang Y."/>
            <person name="Jeffries C."/>
            <person name="Lu M."/>
            <person name="Brettin T."/>
            <person name="Detter J."/>
            <person name="Goker M."/>
            <person name="Tindall B."/>
            <person name="Beck B."/>
            <person name="McDermott T."/>
            <person name="Woyke T."/>
            <person name="Bristow J."/>
            <person name="Eisen J."/>
            <person name="Markowitz V."/>
            <person name="Hugenholtz P."/>
            <person name="Kyrpides N."/>
            <person name="Klenk H."/>
            <person name="Cheng J."/>
        </authorList>
    </citation>
    <scope>NUCLEOTIDE SEQUENCE [LARGE SCALE GENOMIC DNA]</scope>
    <source>
        <strain evidence="5">ATCC BAA-798 / YNP1</strain>
    </source>
</reference>
<dbReference type="STRING" id="525904.Tter_1781"/>
<dbReference type="Pfam" id="PF08239">
    <property type="entry name" value="SH3_3"/>
    <property type="match status" value="1"/>
</dbReference>
<dbReference type="Gene3D" id="2.30.30.40">
    <property type="entry name" value="SH3 Domains"/>
    <property type="match status" value="1"/>
</dbReference>
<evidence type="ECO:0000313" key="5">
    <source>
        <dbReference type="Proteomes" id="UP000000323"/>
    </source>
</evidence>
<dbReference type="Proteomes" id="UP000000323">
    <property type="component" value="Chromosome 1"/>
</dbReference>
<dbReference type="RefSeq" id="WP_012875721.1">
    <property type="nucleotide sequence ID" value="NC_013525.1"/>
</dbReference>
<proteinExistence type="predicted"/>
<keyword evidence="2" id="KW-0732">Signal</keyword>
<dbReference type="SMART" id="SM00287">
    <property type="entry name" value="SH3b"/>
    <property type="match status" value="1"/>
</dbReference>
<keyword evidence="5" id="KW-1185">Reference proteome</keyword>
<dbReference type="OrthoDB" id="9812120at2"/>
<dbReference type="PROSITE" id="PS51257">
    <property type="entry name" value="PROKAR_LIPOPROTEIN"/>
    <property type="match status" value="1"/>
</dbReference>
<feature type="compositionally biased region" description="Pro residues" evidence="1">
    <location>
        <begin position="69"/>
        <end position="85"/>
    </location>
</feature>
<evidence type="ECO:0000259" key="3">
    <source>
        <dbReference type="SMART" id="SM00287"/>
    </source>
</evidence>
<dbReference type="AlphaFoldDB" id="D1CD22"/>
<evidence type="ECO:0000256" key="2">
    <source>
        <dbReference type="SAM" id="SignalP"/>
    </source>
</evidence>
<feature type="compositionally biased region" description="Pro residues" evidence="1">
    <location>
        <begin position="93"/>
        <end position="107"/>
    </location>
</feature>
<dbReference type="HOGENOM" id="CLU_557709_0_0_0"/>
<dbReference type="InterPro" id="IPR003646">
    <property type="entry name" value="SH3-like_bac-type"/>
</dbReference>
<protein>
    <submittedName>
        <fullName evidence="4">SH3 type 3 domain protein</fullName>
    </submittedName>
</protein>
<gene>
    <name evidence="4" type="ordered locus">Tter_1781</name>
</gene>